<name>K5X1N4_PHACS</name>
<evidence type="ECO:0000313" key="4">
    <source>
        <dbReference type="EMBL" id="EKM56687.1"/>
    </source>
</evidence>
<dbReference type="OrthoDB" id="2432613at2759"/>
<dbReference type="GO" id="GO:0042546">
    <property type="term" value="P:cell wall biogenesis"/>
    <property type="evidence" value="ECO:0007669"/>
    <property type="project" value="InterPro"/>
</dbReference>
<dbReference type="InterPro" id="IPR018466">
    <property type="entry name" value="Kre9/Knh1-like_N"/>
</dbReference>
<dbReference type="PANTHER" id="PTHR28154:SF1">
    <property type="entry name" value="CELL WALL SYNTHESIS PROTEIN KNH1-RELATED"/>
    <property type="match status" value="1"/>
</dbReference>
<reference evidence="4 5" key="1">
    <citation type="journal article" date="2012" name="BMC Genomics">
        <title>Comparative genomics of the white-rot fungi, Phanerochaete carnosa and P. chrysosporium, to elucidate the genetic basis of the distinct wood types they colonize.</title>
        <authorList>
            <person name="Suzuki H."/>
            <person name="MacDonald J."/>
            <person name="Syed K."/>
            <person name="Salamov A."/>
            <person name="Hori C."/>
            <person name="Aerts A."/>
            <person name="Henrissat B."/>
            <person name="Wiebenga A."/>
            <person name="vanKuyk P.A."/>
            <person name="Barry K."/>
            <person name="Lindquist E."/>
            <person name="LaButti K."/>
            <person name="Lapidus A."/>
            <person name="Lucas S."/>
            <person name="Coutinho P."/>
            <person name="Gong Y."/>
            <person name="Samejima M."/>
            <person name="Mahadevan R."/>
            <person name="Abou-Zaid M."/>
            <person name="de Vries R.P."/>
            <person name="Igarashi K."/>
            <person name="Yadav J.S."/>
            <person name="Grigoriev I.V."/>
            <person name="Master E.R."/>
        </authorList>
    </citation>
    <scope>NUCLEOTIDE SEQUENCE [LARGE SCALE GENOMIC DNA]</scope>
    <source>
        <strain evidence="4 5">HHB-10118-sp</strain>
    </source>
</reference>
<dbReference type="InterPro" id="IPR045328">
    <property type="entry name" value="Kre9/Knh1"/>
</dbReference>
<dbReference type="EMBL" id="JH930471">
    <property type="protein sequence ID" value="EKM56687.1"/>
    <property type="molecule type" value="Genomic_DNA"/>
</dbReference>
<dbReference type="GeneID" id="18908519"/>
<feature type="compositionally biased region" description="Low complexity" evidence="2">
    <location>
        <begin position="146"/>
        <end position="181"/>
    </location>
</feature>
<proteinExistence type="predicted"/>
<evidence type="ECO:0000256" key="1">
    <source>
        <dbReference type="ARBA" id="ARBA00022729"/>
    </source>
</evidence>
<dbReference type="HOGENOM" id="CLU_078855_2_1_1"/>
<feature type="region of interest" description="Disordered" evidence="2">
    <location>
        <begin position="125"/>
        <end position="182"/>
    </location>
</feature>
<evidence type="ECO:0000313" key="5">
    <source>
        <dbReference type="Proteomes" id="UP000008370"/>
    </source>
</evidence>
<protein>
    <recommendedName>
        <fullName evidence="3">Yeast cell wall synthesis Kre9/Knh1-like N-terminal domain-containing protein</fullName>
    </recommendedName>
</protein>
<dbReference type="InParanoid" id="K5X1N4"/>
<sequence length="207" mass="20663">MIEPVASTSWAAGQQQTLKWIDDGTSPNLTSFGNASFGIYTGNVNQQTLLQMIAPSVNVSATDSIVFTPDPTIGEDGAFYFIRAQSLTLMDPKNPTFPAEAFSALFTLTGTSGQFNATVQQEIDGTSTAPIGGPTPAGSAVGATQSNTAASPTTVSVTAGSQTASSASKSASPSTTGAAAKGNGARGVLASAGLVGTVAAFIGAMML</sequence>
<keyword evidence="1" id="KW-0732">Signal</keyword>
<dbReference type="PANTHER" id="PTHR28154">
    <property type="entry name" value="CELL WALL SYNTHESIS PROTEIN KNH1-RELATED"/>
    <property type="match status" value="1"/>
</dbReference>
<dbReference type="Pfam" id="PF10342">
    <property type="entry name" value="Kre9_KNH"/>
    <property type="match status" value="1"/>
</dbReference>
<keyword evidence="5" id="KW-1185">Reference proteome</keyword>
<evidence type="ECO:0000256" key="2">
    <source>
        <dbReference type="SAM" id="MobiDB-lite"/>
    </source>
</evidence>
<organism evidence="4 5">
    <name type="scientific">Phanerochaete carnosa (strain HHB-10118-sp)</name>
    <name type="common">White-rot fungus</name>
    <name type="synonym">Peniophora carnosa</name>
    <dbReference type="NCBI Taxonomy" id="650164"/>
    <lineage>
        <taxon>Eukaryota</taxon>
        <taxon>Fungi</taxon>
        <taxon>Dikarya</taxon>
        <taxon>Basidiomycota</taxon>
        <taxon>Agaricomycotina</taxon>
        <taxon>Agaricomycetes</taxon>
        <taxon>Polyporales</taxon>
        <taxon>Phanerochaetaceae</taxon>
        <taxon>Phanerochaete</taxon>
    </lineage>
</organism>
<dbReference type="GO" id="GO:0006078">
    <property type="term" value="P:(1-&gt;6)-beta-D-glucan biosynthetic process"/>
    <property type="evidence" value="ECO:0007669"/>
    <property type="project" value="InterPro"/>
</dbReference>
<evidence type="ECO:0000259" key="3">
    <source>
        <dbReference type="Pfam" id="PF10342"/>
    </source>
</evidence>
<gene>
    <name evidence="4" type="ORF">PHACADRAFT_141532</name>
</gene>
<feature type="domain" description="Yeast cell wall synthesis Kre9/Knh1-like N-terminal" evidence="3">
    <location>
        <begin position="4"/>
        <end position="86"/>
    </location>
</feature>
<dbReference type="AlphaFoldDB" id="K5X1N4"/>
<dbReference type="RefSeq" id="XP_007394525.1">
    <property type="nucleotide sequence ID" value="XM_007394463.1"/>
</dbReference>
<accession>K5X1N4</accession>
<dbReference type="KEGG" id="pco:PHACADRAFT_141532"/>
<dbReference type="Proteomes" id="UP000008370">
    <property type="component" value="Unassembled WGS sequence"/>
</dbReference>